<accession>A0A1G1TA63</accession>
<dbReference type="AlphaFoldDB" id="A0A1G1TA63"/>
<dbReference type="STRING" id="1908237.BEN47_00915"/>
<name>A0A1G1TA63_9BACT</name>
<keyword evidence="2" id="KW-1185">Reference proteome</keyword>
<reference evidence="1 2" key="1">
    <citation type="submission" date="2016-08" db="EMBL/GenBank/DDBJ databases">
        <title>Hymenobacter coccineus sp. nov., Hymenobacter lapidarius sp. nov. and Hymenobacter glacialis sp. nov., isolated from Antarctic soil.</title>
        <authorList>
            <person name="Sedlacek I."/>
            <person name="Kralova S."/>
            <person name="Kyrova K."/>
            <person name="Maslanova I."/>
            <person name="Stankova E."/>
            <person name="Vrbovska V."/>
            <person name="Nemec M."/>
            <person name="Bartak M."/>
            <person name="Svec P."/>
            <person name="Busse H.-J."/>
            <person name="Pantucek R."/>
        </authorList>
    </citation>
    <scope>NUCLEOTIDE SEQUENCE [LARGE SCALE GENOMIC DNA]</scope>
    <source>
        <strain evidence="1 2">CCM 8643</strain>
    </source>
</reference>
<gene>
    <name evidence="1" type="ORF">BEN47_00915</name>
</gene>
<dbReference type="EMBL" id="MDZB01000074">
    <property type="protein sequence ID" value="OGX87747.1"/>
    <property type="molecule type" value="Genomic_DNA"/>
</dbReference>
<organism evidence="1 2">
    <name type="scientific">Hymenobacter lapidarius</name>
    <dbReference type="NCBI Taxonomy" id="1908237"/>
    <lineage>
        <taxon>Bacteria</taxon>
        <taxon>Pseudomonadati</taxon>
        <taxon>Bacteroidota</taxon>
        <taxon>Cytophagia</taxon>
        <taxon>Cytophagales</taxon>
        <taxon>Hymenobacteraceae</taxon>
        <taxon>Hymenobacter</taxon>
    </lineage>
</organism>
<sequence>MLLPKRTPAFLYQWVSGLLISVFALLASEAHAQRPVVYLSVSNPAGPLLINSTKDFSAVLAPLRQRLQSNGYRVTTEQDTLAHLLEQRAGFPFLYADVVCYQHAGSFPTVTFAVRDSLNHVWFAASESTAMFGTQQGAFSGAAKRVAAKMPATFVAKPTGIVPTDRAPQFMAYDNFQFTQYLEKVLTATPQRQQLKRGATLELELAVDALGFARVKAIGGQLTLDDAGRQALESAVRNTPPWGPAYQNGRRTTANLQTVIGRGR</sequence>
<evidence type="ECO:0008006" key="3">
    <source>
        <dbReference type="Google" id="ProtNLM"/>
    </source>
</evidence>
<dbReference type="Proteomes" id="UP000176294">
    <property type="component" value="Unassembled WGS sequence"/>
</dbReference>
<protein>
    <recommendedName>
        <fullName evidence="3">TonB C-terminal domain-containing protein</fullName>
    </recommendedName>
</protein>
<evidence type="ECO:0000313" key="2">
    <source>
        <dbReference type="Proteomes" id="UP000176294"/>
    </source>
</evidence>
<proteinExistence type="predicted"/>
<evidence type="ECO:0000313" key="1">
    <source>
        <dbReference type="EMBL" id="OGX87747.1"/>
    </source>
</evidence>
<comment type="caution">
    <text evidence="1">The sequence shown here is derived from an EMBL/GenBank/DDBJ whole genome shotgun (WGS) entry which is preliminary data.</text>
</comment>